<sequence>MPTPRPVRWTGLRQLSAAVRTASAPGAPSLATRMSAVPRLVRASLSGQYDGCTPAHLAALAAAAAYVVSPVDLLPEAVLSVVGLADDAVVLAWFAAALVRDTDDFLAWEKARERTVRGETVR</sequence>
<keyword evidence="2" id="KW-0812">Transmembrane</keyword>
<feature type="domain" description="DUF1232" evidence="5">
    <location>
        <begin position="57"/>
        <end position="93"/>
    </location>
</feature>
<gene>
    <name evidence="6" type="ORF">P4R38_08240</name>
</gene>
<evidence type="ECO:0000259" key="5">
    <source>
        <dbReference type="Pfam" id="PF06803"/>
    </source>
</evidence>
<dbReference type="RefSeq" id="WP_277191840.1">
    <property type="nucleotide sequence ID" value="NZ_JAROAV010000027.1"/>
</dbReference>
<name>A0ABT6C7C7_9MICO</name>
<dbReference type="EMBL" id="JAROAV010000027">
    <property type="protein sequence ID" value="MDF8264227.1"/>
    <property type="molecule type" value="Genomic_DNA"/>
</dbReference>
<keyword evidence="3" id="KW-1133">Transmembrane helix</keyword>
<dbReference type="InterPro" id="IPR010652">
    <property type="entry name" value="DUF1232"/>
</dbReference>
<keyword evidence="4" id="KW-0472">Membrane</keyword>
<accession>A0ABT6C7C7</accession>
<evidence type="ECO:0000256" key="2">
    <source>
        <dbReference type="ARBA" id="ARBA00022692"/>
    </source>
</evidence>
<evidence type="ECO:0000313" key="6">
    <source>
        <dbReference type="EMBL" id="MDF8264227.1"/>
    </source>
</evidence>
<protein>
    <submittedName>
        <fullName evidence="6">YkvA family protein</fullName>
    </submittedName>
</protein>
<evidence type="ECO:0000256" key="4">
    <source>
        <dbReference type="ARBA" id="ARBA00023136"/>
    </source>
</evidence>
<organism evidence="6 7">
    <name type="scientific">Luteipulveratus flavus</name>
    <dbReference type="NCBI Taxonomy" id="3031728"/>
    <lineage>
        <taxon>Bacteria</taxon>
        <taxon>Bacillati</taxon>
        <taxon>Actinomycetota</taxon>
        <taxon>Actinomycetes</taxon>
        <taxon>Micrococcales</taxon>
        <taxon>Dermacoccaceae</taxon>
        <taxon>Luteipulveratus</taxon>
    </lineage>
</organism>
<comment type="subcellular location">
    <subcellularLocation>
        <location evidence="1">Endomembrane system</location>
        <topology evidence="1">Multi-pass membrane protein</topology>
    </subcellularLocation>
</comment>
<dbReference type="Proteomes" id="UP001528912">
    <property type="component" value="Unassembled WGS sequence"/>
</dbReference>
<evidence type="ECO:0000313" key="7">
    <source>
        <dbReference type="Proteomes" id="UP001528912"/>
    </source>
</evidence>
<reference evidence="6 7" key="1">
    <citation type="submission" date="2023-03" db="EMBL/GenBank/DDBJ databases">
        <title>YIM 133296 draft genome.</title>
        <authorList>
            <person name="Xiong L."/>
        </authorList>
    </citation>
    <scope>NUCLEOTIDE SEQUENCE [LARGE SCALE GENOMIC DNA]</scope>
    <source>
        <strain evidence="6 7">YIM 133296</strain>
    </source>
</reference>
<evidence type="ECO:0000256" key="1">
    <source>
        <dbReference type="ARBA" id="ARBA00004127"/>
    </source>
</evidence>
<proteinExistence type="predicted"/>
<dbReference type="Pfam" id="PF06803">
    <property type="entry name" value="DUF1232"/>
    <property type="match status" value="1"/>
</dbReference>
<comment type="caution">
    <text evidence="6">The sequence shown here is derived from an EMBL/GenBank/DDBJ whole genome shotgun (WGS) entry which is preliminary data.</text>
</comment>
<evidence type="ECO:0000256" key="3">
    <source>
        <dbReference type="ARBA" id="ARBA00022989"/>
    </source>
</evidence>
<keyword evidence="7" id="KW-1185">Reference proteome</keyword>